<gene>
    <name evidence="4" type="ORF">H9K75_02410</name>
</gene>
<dbReference type="CDD" id="cd02136">
    <property type="entry name" value="PnbA_NfnB-like"/>
    <property type="match status" value="1"/>
</dbReference>
<dbReference type="InterPro" id="IPR029479">
    <property type="entry name" value="Nitroreductase"/>
</dbReference>
<proteinExistence type="inferred from homology"/>
<name>A0A7H0GL70_9BURK</name>
<dbReference type="GO" id="GO:0016491">
    <property type="term" value="F:oxidoreductase activity"/>
    <property type="evidence" value="ECO:0007669"/>
    <property type="project" value="UniProtKB-KW"/>
</dbReference>
<dbReference type="SUPFAM" id="SSF55469">
    <property type="entry name" value="FMN-dependent nitroreductase-like"/>
    <property type="match status" value="1"/>
</dbReference>
<dbReference type="InterPro" id="IPR000415">
    <property type="entry name" value="Nitroreductase-like"/>
</dbReference>
<evidence type="ECO:0000313" key="5">
    <source>
        <dbReference type="Proteomes" id="UP000516028"/>
    </source>
</evidence>
<dbReference type="EMBL" id="CP060783">
    <property type="protein sequence ID" value="QNP49036.1"/>
    <property type="molecule type" value="Genomic_DNA"/>
</dbReference>
<evidence type="ECO:0000256" key="2">
    <source>
        <dbReference type="ARBA" id="ARBA00023002"/>
    </source>
</evidence>
<dbReference type="PANTHER" id="PTHR43673">
    <property type="entry name" value="NAD(P)H NITROREDUCTASE YDGI-RELATED"/>
    <property type="match status" value="1"/>
</dbReference>
<protein>
    <submittedName>
        <fullName evidence="4">Nitroreductase</fullName>
    </submittedName>
</protein>
<organism evidence="4 5">
    <name type="scientific">Diaphorobacter aerolatus</name>
    <dbReference type="NCBI Taxonomy" id="1288495"/>
    <lineage>
        <taxon>Bacteria</taxon>
        <taxon>Pseudomonadati</taxon>
        <taxon>Pseudomonadota</taxon>
        <taxon>Betaproteobacteria</taxon>
        <taxon>Burkholderiales</taxon>
        <taxon>Comamonadaceae</taxon>
        <taxon>Diaphorobacter</taxon>
    </lineage>
</organism>
<dbReference type="Proteomes" id="UP000516028">
    <property type="component" value="Chromosome"/>
</dbReference>
<sequence length="241" mass="25750">MKNAEPVASHDLSAALGFLHDRRSVRAYTARDVPQALLAQLLCAARAAPSGANLQPGRFIQVSGTARETLSNALIHRVRGGHEEREDYGYFPRPMPMLLRKRQVAAAQALYGALGIARGDEAGRAAQFERNYRFFDAPVALVVTIDAAFGAGGYMDLGMALHGLQLAASAVGMGSCAIGALASHADTVRRVLDLPEDQHIVCGVALGWPDGDAPVNQTFTERAPLHTWFDVRDGLPPASPE</sequence>
<dbReference type="AlphaFoldDB" id="A0A7H0GL70"/>
<accession>A0A7H0GL70</accession>
<comment type="similarity">
    <text evidence="1">Belongs to the nitroreductase family.</text>
</comment>
<feature type="domain" description="Nitroreductase" evidence="3">
    <location>
        <begin position="21"/>
        <end position="208"/>
    </location>
</feature>
<evidence type="ECO:0000313" key="4">
    <source>
        <dbReference type="EMBL" id="QNP49036.1"/>
    </source>
</evidence>
<dbReference type="PANTHER" id="PTHR43673:SF10">
    <property type="entry name" value="NADH DEHYDROGENASE_NAD(P)H NITROREDUCTASE XCC3605-RELATED"/>
    <property type="match status" value="1"/>
</dbReference>
<evidence type="ECO:0000259" key="3">
    <source>
        <dbReference type="Pfam" id="PF00881"/>
    </source>
</evidence>
<dbReference type="KEGG" id="daer:H9K75_02410"/>
<dbReference type="RefSeq" id="WP_187724628.1">
    <property type="nucleotide sequence ID" value="NZ_CP060783.1"/>
</dbReference>
<reference evidence="4 5" key="1">
    <citation type="submission" date="2020-08" db="EMBL/GenBank/DDBJ databases">
        <title>Genome sequence of Diaphorobacter aerolatus KACC 16536T.</title>
        <authorList>
            <person name="Hyun D.-W."/>
            <person name="Bae J.-W."/>
        </authorList>
    </citation>
    <scope>NUCLEOTIDE SEQUENCE [LARGE SCALE GENOMIC DNA]</scope>
    <source>
        <strain evidence="4 5">KACC 16536</strain>
    </source>
</reference>
<evidence type="ECO:0000256" key="1">
    <source>
        <dbReference type="ARBA" id="ARBA00007118"/>
    </source>
</evidence>
<keyword evidence="2" id="KW-0560">Oxidoreductase</keyword>
<dbReference type="Pfam" id="PF00881">
    <property type="entry name" value="Nitroreductase"/>
    <property type="match status" value="1"/>
</dbReference>
<dbReference type="Gene3D" id="3.40.109.10">
    <property type="entry name" value="NADH Oxidase"/>
    <property type="match status" value="1"/>
</dbReference>
<keyword evidence="5" id="KW-1185">Reference proteome</keyword>